<dbReference type="EMBL" id="FRFE01000010">
    <property type="protein sequence ID" value="SHO48555.1"/>
    <property type="molecule type" value="Genomic_DNA"/>
</dbReference>
<dbReference type="SUPFAM" id="SSF52172">
    <property type="entry name" value="CheY-like"/>
    <property type="match status" value="1"/>
</dbReference>
<protein>
    <recommendedName>
        <fullName evidence="2">histidine kinase</fullName>
        <ecNumber evidence="2">2.7.13.3</ecNumber>
    </recommendedName>
</protein>
<keyword evidence="8" id="KW-0418">Kinase</keyword>
<dbReference type="Gene3D" id="1.10.287.130">
    <property type="match status" value="1"/>
</dbReference>
<dbReference type="PROSITE" id="PS50109">
    <property type="entry name" value="HIS_KIN"/>
    <property type="match status" value="1"/>
</dbReference>
<dbReference type="InterPro" id="IPR005467">
    <property type="entry name" value="His_kinase_dom"/>
</dbReference>
<keyword evidence="8" id="KW-0808">Transferase</keyword>
<dbReference type="PROSITE" id="PS50110">
    <property type="entry name" value="RESPONSE_REGULATORY"/>
    <property type="match status" value="1"/>
</dbReference>
<feature type="domain" description="Response regulatory" evidence="7">
    <location>
        <begin position="333"/>
        <end position="449"/>
    </location>
</feature>
<evidence type="ECO:0000313" key="9">
    <source>
        <dbReference type="Proteomes" id="UP000184603"/>
    </source>
</evidence>
<dbReference type="GO" id="GO:0000155">
    <property type="term" value="F:phosphorelay sensor kinase activity"/>
    <property type="evidence" value="ECO:0007669"/>
    <property type="project" value="InterPro"/>
</dbReference>
<dbReference type="AlphaFoldDB" id="A0A1M7Y7C4"/>
<feature type="domain" description="Histidine kinase" evidence="6">
    <location>
        <begin position="83"/>
        <end position="313"/>
    </location>
</feature>
<keyword evidence="3 4" id="KW-0597">Phosphoprotein</keyword>
<dbReference type="InterPro" id="IPR011006">
    <property type="entry name" value="CheY-like_superfamily"/>
</dbReference>
<comment type="catalytic activity">
    <reaction evidence="1">
        <text>ATP + protein L-histidine = ADP + protein N-phospho-L-histidine.</text>
        <dbReference type="EC" id="2.7.13.3"/>
    </reaction>
</comment>
<feature type="modified residue" description="4-aspartylphosphate" evidence="4">
    <location>
        <position position="384"/>
    </location>
</feature>
<dbReference type="Pfam" id="PF00072">
    <property type="entry name" value="Response_reg"/>
    <property type="match status" value="1"/>
</dbReference>
<evidence type="ECO:0000259" key="6">
    <source>
        <dbReference type="PROSITE" id="PS50109"/>
    </source>
</evidence>
<evidence type="ECO:0000256" key="3">
    <source>
        <dbReference type="ARBA" id="ARBA00022553"/>
    </source>
</evidence>
<evidence type="ECO:0000259" key="7">
    <source>
        <dbReference type="PROSITE" id="PS50110"/>
    </source>
</evidence>
<dbReference type="Proteomes" id="UP000184603">
    <property type="component" value="Unassembled WGS sequence"/>
</dbReference>
<dbReference type="SMART" id="SM00448">
    <property type="entry name" value="REC"/>
    <property type="match status" value="1"/>
</dbReference>
<dbReference type="PRINTS" id="PR00344">
    <property type="entry name" value="BCTRLSENSOR"/>
</dbReference>
<evidence type="ECO:0000313" key="8">
    <source>
        <dbReference type="EMBL" id="SHO48555.1"/>
    </source>
</evidence>
<evidence type="ECO:0000256" key="1">
    <source>
        <dbReference type="ARBA" id="ARBA00000085"/>
    </source>
</evidence>
<dbReference type="InterPro" id="IPR003661">
    <property type="entry name" value="HisK_dim/P_dom"/>
</dbReference>
<dbReference type="InterPro" id="IPR036890">
    <property type="entry name" value="HATPase_C_sf"/>
</dbReference>
<reference evidence="8 9" key="1">
    <citation type="submission" date="2016-12" db="EMBL/GenBank/DDBJ databases">
        <authorList>
            <person name="Song W.-J."/>
            <person name="Kurnit D.M."/>
        </authorList>
    </citation>
    <scope>NUCLEOTIDE SEQUENCE [LARGE SCALE GENOMIC DNA]</scope>
    <source>
        <strain evidence="8 9">DSM 18488</strain>
    </source>
</reference>
<dbReference type="Gene3D" id="3.30.565.10">
    <property type="entry name" value="Histidine kinase-like ATPase, C-terminal domain"/>
    <property type="match status" value="1"/>
</dbReference>
<dbReference type="InterPro" id="IPR004358">
    <property type="entry name" value="Sig_transdc_His_kin-like_C"/>
</dbReference>
<dbReference type="SUPFAM" id="SSF55874">
    <property type="entry name" value="ATPase domain of HSP90 chaperone/DNA topoisomerase II/histidine kinase"/>
    <property type="match status" value="1"/>
</dbReference>
<dbReference type="RefSeq" id="WP_073613659.1">
    <property type="nucleotide sequence ID" value="NZ_FRFE01000010.1"/>
</dbReference>
<dbReference type="InterPro" id="IPR001789">
    <property type="entry name" value="Sig_transdc_resp-reg_receiver"/>
</dbReference>
<dbReference type="Pfam" id="PF00512">
    <property type="entry name" value="HisKA"/>
    <property type="match status" value="1"/>
</dbReference>
<organism evidence="8 9">
    <name type="scientific">Desulfopila aestuarii DSM 18488</name>
    <dbReference type="NCBI Taxonomy" id="1121416"/>
    <lineage>
        <taxon>Bacteria</taxon>
        <taxon>Pseudomonadati</taxon>
        <taxon>Thermodesulfobacteriota</taxon>
        <taxon>Desulfobulbia</taxon>
        <taxon>Desulfobulbales</taxon>
        <taxon>Desulfocapsaceae</taxon>
        <taxon>Desulfopila</taxon>
    </lineage>
</organism>
<evidence type="ECO:0000256" key="5">
    <source>
        <dbReference type="SAM" id="Coils"/>
    </source>
</evidence>
<keyword evidence="9" id="KW-1185">Reference proteome</keyword>
<dbReference type="InterPro" id="IPR036097">
    <property type="entry name" value="HisK_dim/P_sf"/>
</dbReference>
<feature type="coiled-coil region" evidence="5">
    <location>
        <begin position="30"/>
        <end position="74"/>
    </location>
</feature>
<dbReference type="Gene3D" id="3.40.50.2300">
    <property type="match status" value="1"/>
</dbReference>
<gene>
    <name evidence="8" type="ORF">SAMN02745220_02365</name>
</gene>
<dbReference type="EC" id="2.7.13.3" evidence="2"/>
<dbReference type="OrthoDB" id="5487437at2"/>
<keyword evidence="5" id="KW-0175">Coiled coil</keyword>
<accession>A0A1M7Y7C4</accession>
<dbReference type="SMART" id="SM00388">
    <property type="entry name" value="HisKA"/>
    <property type="match status" value="1"/>
</dbReference>
<dbReference type="Pfam" id="PF02518">
    <property type="entry name" value="HATPase_c"/>
    <property type="match status" value="1"/>
</dbReference>
<dbReference type="CDD" id="cd00082">
    <property type="entry name" value="HisKA"/>
    <property type="match status" value="1"/>
</dbReference>
<dbReference type="SMART" id="SM00387">
    <property type="entry name" value="HATPase_c"/>
    <property type="match status" value="1"/>
</dbReference>
<evidence type="ECO:0000256" key="4">
    <source>
        <dbReference type="PROSITE-ProRule" id="PRU00169"/>
    </source>
</evidence>
<dbReference type="PANTHER" id="PTHR43065:SF42">
    <property type="entry name" value="TWO-COMPONENT SENSOR PPRA"/>
    <property type="match status" value="1"/>
</dbReference>
<evidence type="ECO:0000256" key="2">
    <source>
        <dbReference type="ARBA" id="ARBA00012438"/>
    </source>
</evidence>
<sequence length="451" mass="50006">MKKPSEEVHREEMLQRIIGLGERSLKKSYYPELQKRIRELEKANHELQHEIQERLKAEAQKEKLEFQLRQSQKMEAIGTLAGGIAHDFNNILSAIIGYTELAAIHIEQCGNAANCRASNDLEGVLRGADRAKQLVHQILSFSRQKGGDITAVNLEALLRETTRMLRALIPTTITIETAIHTTTPIIMADATQIHQVIMNLGTNGYQAMLAKGGRLQFDLSETDLPVNDPMVTNLQLAPGNYLVLRISDSGCGMNRETLAKIFDPYFSTKIGKGGTGLGLSVVHGIVSLHKGHISVYSEPGKGTTFRIYLPKAEQAAGTALVEAHPVLQRGEERLLIVDDEADLREVLQRILENIGYSVTVAATPIEALARFTATPHDFDMLITDMNMPEMDGAELIDKVRALRENLPVILCTGFSETMNEKSTRALGRARHLVKPVTQKELHETIRSLLDS</sequence>
<proteinExistence type="predicted"/>
<dbReference type="PANTHER" id="PTHR43065">
    <property type="entry name" value="SENSOR HISTIDINE KINASE"/>
    <property type="match status" value="1"/>
</dbReference>
<dbReference type="SUPFAM" id="SSF47384">
    <property type="entry name" value="Homodimeric domain of signal transducing histidine kinase"/>
    <property type="match status" value="1"/>
</dbReference>
<dbReference type="InterPro" id="IPR003594">
    <property type="entry name" value="HATPase_dom"/>
</dbReference>
<dbReference type="STRING" id="1121416.SAMN02745220_02365"/>
<name>A0A1M7Y7C4_9BACT</name>